<dbReference type="PROSITE" id="PS51257">
    <property type="entry name" value="PROKAR_LIPOPROTEIN"/>
    <property type="match status" value="1"/>
</dbReference>
<feature type="region of interest" description="Disordered" evidence="1">
    <location>
        <begin position="141"/>
        <end position="211"/>
    </location>
</feature>
<comment type="caution">
    <text evidence="3">The sequence shown here is derived from an EMBL/GenBank/DDBJ whole genome shotgun (WGS) entry which is preliminary data.</text>
</comment>
<dbReference type="AlphaFoldDB" id="A0A7W6A5E1"/>
<dbReference type="Proteomes" id="UP000532936">
    <property type="component" value="Unassembled WGS sequence"/>
</dbReference>
<evidence type="ECO:0000256" key="2">
    <source>
        <dbReference type="SAM" id="SignalP"/>
    </source>
</evidence>
<gene>
    <name evidence="3" type="ORF">GGR11_001516</name>
</gene>
<evidence type="ECO:0000313" key="4">
    <source>
        <dbReference type="Proteomes" id="UP000532936"/>
    </source>
</evidence>
<dbReference type="EMBL" id="JACIDA010000001">
    <property type="protein sequence ID" value="MBB3872002.1"/>
    <property type="molecule type" value="Genomic_DNA"/>
</dbReference>
<sequence>MRHALILSTALIAACAASGAAMAQSSASGAGGLRYLSWPGKPPVTQGAAPTLRRIPQPTTVAAAVDTPVSFIPLARLPAPAPASKPTPHRGLTPASDWIAPVPTTTPTMATTPQPYVAAPAPVAAAPPPVHAETVVAAQDPAPAQSPVPPQTQTQAQPQAHAEAAPDPAFDPMAPRRDAPIFRLQRQTTAQTAPETAAQAQGGTKAETASAAPPAMVQAALAPVQGARFYSVHRQAGRQPDRINTVQPIYLDALPVEMTQTPSSADLAQPDGPPALQRNSDGSVRAVPQTTGDDLP</sequence>
<proteinExistence type="predicted"/>
<feature type="compositionally biased region" description="Low complexity" evidence="1">
    <location>
        <begin position="185"/>
        <end position="211"/>
    </location>
</feature>
<feature type="compositionally biased region" description="Polar residues" evidence="1">
    <location>
        <begin position="277"/>
        <end position="296"/>
    </location>
</feature>
<keyword evidence="2" id="KW-0732">Signal</keyword>
<evidence type="ECO:0000256" key="1">
    <source>
        <dbReference type="SAM" id="MobiDB-lite"/>
    </source>
</evidence>
<dbReference type="RefSeq" id="WP_183196116.1">
    <property type="nucleotide sequence ID" value="NZ_JACIDA010000001.1"/>
</dbReference>
<accession>A0A7W6A5E1</accession>
<feature type="compositionally biased region" description="Low complexity" evidence="1">
    <location>
        <begin position="151"/>
        <end position="173"/>
    </location>
</feature>
<name>A0A7W6A5E1_9CAUL</name>
<protein>
    <submittedName>
        <fullName evidence="3">Uncharacterized protein</fullName>
    </submittedName>
</protein>
<organism evidence="3 4">
    <name type="scientific">Brevundimonas mediterranea</name>
    <dbReference type="NCBI Taxonomy" id="74329"/>
    <lineage>
        <taxon>Bacteria</taxon>
        <taxon>Pseudomonadati</taxon>
        <taxon>Pseudomonadota</taxon>
        <taxon>Alphaproteobacteria</taxon>
        <taxon>Caulobacterales</taxon>
        <taxon>Caulobacteraceae</taxon>
        <taxon>Brevundimonas</taxon>
    </lineage>
</organism>
<reference evidence="3 4" key="1">
    <citation type="submission" date="2020-08" db="EMBL/GenBank/DDBJ databases">
        <title>Genomic Encyclopedia of Type Strains, Phase IV (KMG-IV): sequencing the most valuable type-strain genomes for metagenomic binning, comparative biology and taxonomic classification.</title>
        <authorList>
            <person name="Goeker M."/>
        </authorList>
    </citation>
    <scope>NUCLEOTIDE SEQUENCE [LARGE SCALE GENOMIC DNA]</scope>
    <source>
        <strain evidence="3 4">DSM 14878</strain>
    </source>
</reference>
<feature type="region of interest" description="Disordered" evidence="1">
    <location>
        <begin position="260"/>
        <end position="296"/>
    </location>
</feature>
<feature type="signal peptide" evidence="2">
    <location>
        <begin position="1"/>
        <end position="23"/>
    </location>
</feature>
<evidence type="ECO:0000313" key="3">
    <source>
        <dbReference type="EMBL" id="MBB3872002.1"/>
    </source>
</evidence>
<feature type="chain" id="PRO_5031079250" evidence="2">
    <location>
        <begin position="24"/>
        <end position="296"/>
    </location>
</feature>